<evidence type="ECO:0000313" key="4">
    <source>
        <dbReference type="RefSeq" id="XP_021849511.1"/>
    </source>
</evidence>
<accession>A0A9R0IHY9</accession>
<reference evidence="3 4" key="2">
    <citation type="submission" date="2025-04" db="UniProtKB">
        <authorList>
            <consortium name="RefSeq"/>
        </authorList>
    </citation>
    <scope>IDENTIFICATION</scope>
    <source>
        <tissue evidence="5 6">Leaf</tissue>
    </source>
</reference>
<dbReference type="Gene3D" id="1.10.340.30">
    <property type="entry name" value="Hypothetical protein, domain 2"/>
    <property type="match status" value="1"/>
</dbReference>
<dbReference type="RefSeq" id="XP_056696277.1">
    <property type="nucleotide sequence ID" value="XM_056840299.1"/>
</dbReference>
<gene>
    <name evidence="3 4 5 6 7" type="primary">LOC110789165</name>
</gene>
<dbReference type="InterPro" id="IPR052054">
    <property type="entry name" value="Oxidative_DNA_repair_enzyme"/>
</dbReference>
<dbReference type="GO" id="GO:0005634">
    <property type="term" value="C:nucleus"/>
    <property type="evidence" value="ECO:0000318"/>
    <property type="project" value="GO_Central"/>
</dbReference>
<evidence type="ECO:0000313" key="5">
    <source>
        <dbReference type="RefSeq" id="XP_056696275.1"/>
    </source>
</evidence>
<evidence type="ECO:0000313" key="6">
    <source>
        <dbReference type="RefSeq" id="XP_056696276.1"/>
    </source>
</evidence>
<dbReference type="PANTHER" id="PTHR10242">
    <property type="entry name" value="8-OXOGUANINE DNA GLYCOSYLASE"/>
    <property type="match status" value="1"/>
</dbReference>
<dbReference type="RefSeq" id="XP_056696276.1">
    <property type="nucleotide sequence ID" value="XM_056840298.1"/>
</dbReference>
<sequence length="486" mass="54694">MADSCMKPNHQEHHNSHPKNSDPQIPSIYCDIHLPLGNSASTFNLENAVCSHGLFLMAPNQWDPHTKSLFRPLRLSFSSSALVRISSGQFPHTVLVRVYGARCLSPKEKEEVVVQIRRMLRLSEGEDKKVREFQEMHSEAKQMGFGRVFRSPTLFEDMVKAILFCNCQWSRTLSMAKALCELHLELWCCSSTVSVNAVGDTKSEVAASRPDSFTPGTPAVKESERKRKLQKVVSSIHADADAVDGSKAVLNARLNPVLMADGIQLKEKLVTCFVSSSRDENVNEAATSGHGLNECSGIVSEGIGIVVCSTEKTGNFPSPAEIASIDEKYLAKRCGLGYRAGRILKLAQGVIEGRIQLDQLEDLCKEASLYNYNKVDEKLREIEGYGPFTRRNVLMCLGFYNVVPSDSETIRHLKQVHGRTTTVQNVQKVVDEMYTRYEPYQFLAYWWEIWSFYEQRFGKFSEMPSSDYKLITASNMRINKTKQKPA</sequence>
<name>A0A9R0IHY9_SPIOL</name>
<reference evidence="2" key="1">
    <citation type="journal article" date="2021" name="Nat. Commun.">
        <title>Genomic analyses provide insights into spinach domestication and the genetic basis of agronomic traits.</title>
        <authorList>
            <person name="Cai X."/>
            <person name="Sun X."/>
            <person name="Xu C."/>
            <person name="Sun H."/>
            <person name="Wang X."/>
            <person name="Ge C."/>
            <person name="Zhang Z."/>
            <person name="Wang Q."/>
            <person name="Fei Z."/>
            <person name="Jiao C."/>
            <person name="Wang Q."/>
        </authorList>
    </citation>
    <scope>NUCLEOTIDE SEQUENCE [LARGE SCALE GENOMIC DNA]</scope>
    <source>
        <strain evidence="2">cv. Varoflay</strain>
    </source>
</reference>
<feature type="region of interest" description="Disordered" evidence="1">
    <location>
        <begin position="1"/>
        <end position="22"/>
    </location>
</feature>
<dbReference type="AlphaFoldDB" id="A0A9R0IHY9"/>
<evidence type="ECO:0000313" key="2">
    <source>
        <dbReference type="Proteomes" id="UP000813463"/>
    </source>
</evidence>
<keyword evidence="2" id="KW-1185">Reference proteome</keyword>
<dbReference type="OrthoDB" id="4951845at2759"/>
<dbReference type="RefSeq" id="XP_021849510.1">
    <property type="nucleotide sequence ID" value="XM_021993818.1"/>
</dbReference>
<protein>
    <submittedName>
        <fullName evidence="3 4">Uncharacterized protein LOC110789165</fullName>
    </submittedName>
</protein>
<dbReference type="GO" id="GO:0006285">
    <property type="term" value="P:base-excision repair, AP site formation"/>
    <property type="evidence" value="ECO:0000318"/>
    <property type="project" value="GO_Central"/>
</dbReference>
<dbReference type="GeneID" id="110789165"/>
<organism evidence="2 4">
    <name type="scientific">Spinacia oleracea</name>
    <name type="common">Spinach</name>
    <dbReference type="NCBI Taxonomy" id="3562"/>
    <lineage>
        <taxon>Eukaryota</taxon>
        <taxon>Viridiplantae</taxon>
        <taxon>Streptophyta</taxon>
        <taxon>Embryophyta</taxon>
        <taxon>Tracheophyta</taxon>
        <taxon>Spermatophyta</taxon>
        <taxon>Magnoliopsida</taxon>
        <taxon>eudicotyledons</taxon>
        <taxon>Gunneridae</taxon>
        <taxon>Pentapetalae</taxon>
        <taxon>Caryophyllales</taxon>
        <taxon>Chenopodiaceae</taxon>
        <taxon>Chenopodioideae</taxon>
        <taxon>Anserineae</taxon>
        <taxon>Spinacia</taxon>
    </lineage>
</organism>
<dbReference type="SUPFAM" id="SSF48150">
    <property type="entry name" value="DNA-glycosylase"/>
    <property type="match status" value="1"/>
</dbReference>
<dbReference type="RefSeq" id="XP_021849511.1">
    <property type="nucleotide sequence ID" value="XM_021993819.1"/>
</dbReference>
<evidence type="ECO:0000313" key="7">
    <source>
        <dbReference type="RefSeq" id="XP_056696277.1"/>
    </source>
</evidence>
<dbReference type="InterPro" id="IPR011257">
    <property type="entry name" value="DNA_glycosylase"/>
</dbReference>
<dbReference type="PANTHER" id="PTHR10242:SF4">
    <property type="entry name" value="OS07G0657600 PROTEIN"/>
    <property type="match status" value="1"/>
</dbReference>
<dbReference type="Proteomes" id="UP000813463">
    <property type="component" value="Chromosome 3"/>
</dbReference>
<evidence type="ECO:0000256" key="1">
    <source>
        <dbReference type="SAM" id="MobiDB-lite"/>
    </source>
</evidence>
<evidence type="ECO:0000313" key="3">
    <source>
        <dbReference type="RefSeq" id="XP_021849510.1"/>
    </source>
</evidence>
<dbReference type="RefSeq" id="XP_056696275.1">
    <property type="nucleotide sequence ID" value="XM_056840297.1"/>
</dbReference>
<dbReference type="GO" id="GO:0034039">
    <property type="term" value="F:8-oxo-7,8-dihydroguanine DNA N-glycosylase activity"/>
    <property type="evidence" value="ECO:0000318"/>
    <property type="project" value="GO_Central"/>
</dbReference>
<proteinExistence type="predicted"/>
<dbReference type="KEGG" id="soe:110789165"/>